<accession>A0A0C1GI86</accession>
<reference evidence="1 3" key="1">
    <citation type="submission" date="2014-12" db="EMBL/GenBank/DDBJ databases">
        <title>Genome sequence of Morococcus cerebrosus.</title>
        <authorList>
            <person name="Shin S.-K."/>
            <person name="Yi H."/>
        </authorList>
    </citation>
    <scope>NUCLEOTIDE SEQUENCE [LARGE SCALE GENOMIC DNA]</scope>
    <source>
        <strain evidence="1 3">CIP 81.93</strain>
    </source>
</reference>
<evidence type="ECO:0000313" key="4">
    <source>
        <dbReference type="Proteomes" id="UP000829504"/>
    </source>
</evidence>
<protein>
    <recommendedName>
        <fullName evidence="5">PD(D/E)XK endonuclease domain-containing protein</fullName>
    </recommendedName>
</protein>
<dbReference type="Proteomes" id="UP000829504">
    <property type="component" value="Chromosome"/>
</dbReference>
<dbReference type="Gene3D" id="3.40.1350.10">
    <property type="match status" value="1"/>
</dbReference>
<dbReference type="RefSeq" id="WP_003759835.1">
    <property type="nucleotide sequence ID" value="NZ_CP094242.1"/>
</dbReference>
<evidence type="ECO:0008006" key="5">
    <source>
        <dbReference type="Google" id="ProtNLM"/>
    </source>
</evidence>
<dbReference type="Proteomes" id="UP000031390">
    <property type="component" value="Unassembled WGS sequence"/>
</dbReference>
<evidence type="ECO:0000313" key="1">
    <source>
        <dbReference type="EMBL" id="KIC06295.1"/>
    </source>
</evidence>
<name>A0A0C1GI86_9NEIS</name>
<dbReference type="InterPro" id="IPR011856">
    <property type="entry name" value="tRNA_endonuc-like_dom_sf"/>
</dbReference>
<dbReference type="EMBL" id="JUFZ01000109">
    <property type="protein sequence ID" value="KIC06295.1"/>
    <property type="molecule type" value="Genomic_DNA"/>
</dbReference>
<keyword evidence="4" id="KW-1185">Reference proteome</keyword>
<proteinExistence type="predicted"/>
<evidence type="ECO:0000313" key="2">
    <source>
        <dbReference type="EMBL" id="UNV86925.1"/>
    </source>
</evidence>
<reference evidence="2 4" key="2">
    <citation type="submission" date="2022-03" db="EMBL/GenBank/DDBJ databases">
        <title>Genome sequencing of Morococcus cerebrosus.</title>
        <authorList>
            <person name="Baek M.-G."/>
            <person name="Yi H."/>
        </authorList>
    </citation>
    <scope>NUCLEOTIDE SEQUENCE [LARGE SCALE GENOMIC DNA]</scope>
    <source>
        <strain evidence="2 4">CIP 81.93</strain>
    </source>
</reference>
<sequence>MPRRLDAISDGLKQALLNTSFENQVVVWLMQDGWQVFTPVLDHGHKTDILISDGKRYFRIQIKTVDANKGKKQEVSNQWGEIKIDFVIYFARNGEWGCIAPAFSENKKPLNAPEHKMFLLKRNEFLTAFHTVDN</sequence>
<dbReference type="AlphaFoldDB" id="A0A0C1GI86"/>
<dbReference type="EMBL" id="CP094242">
    <property type="protein sequence ID" value="UNV86925.1"/>
    <property type="molecule type" value="Genomic_DNA"/>
</dbReference>
<dbReference type="GO" id="GO:0003676">
    <property type="term" value="F:nucleic acid binding"/>
    <property type="evidence" value="ECO:0007669"/>
    <property type="project" value="InterPro"/>
</dbReference>
<evidence type="ECO:0000313" key="3">
    <source>
        <dbReference type="Proteomes" id="UP000031390"/>
    </source>
</evidence>
<organism evidence="1 3">
    <name type="scientific">Morococcus cerebrosus</name>
    <dbReference type="NCBI Taxonomy" id="1056807"/>
    <lineage>
        <taxon>Bacteria</taxon>
        <taxon>Pseudomonadati</taxon>
        <taxon>Pseudomonadota</taxon>
        <taxon>Betaproteobacteria</taxon>
        <taxon>Neisseriales</taxon>
        <taxon>Neisseriaceae</taxon>
        <taxon>Morococcus</taxon>
    </lineage>
</organism>
<gene>
    <name evidence="1" type="ORF">MCC93_22750</name>
    <name evidence="2" type="ORF">MON37_09730</name>
</gene>